<dbReference type="AlphaFoldDB" id="F4QHQ7"/>
<comment type="similarity">
    <text evidence="5">Belongs to the vitamin-B12 dependent methionine synthase family.</text>
</comment>
<dbReference type="Proteomes" id="UP000006512">
    <property type="component" value="Unassembled WGS sequence"/>
</dbReference>
<dbReference type="GO" id="GO:0046653">
    <property type="term" value="P:tetrahydrofolate metabolic process"/>
    <property type="evidence" value="ECO:0007669"/>
    <property type="project" value="TreeGrafter"/>
</dbReference>
<dbReference type="GO" id="GO:0032259">
    <property type="term" value="P:methylation"/>
    <property type="evidence" value="ECO:0007669"/>
    <property type="project" value="UniProtKB-KW"/>
</dbReference>
<evidence type="ECO:0000256" key="19">
    <source>
        <dbReference type="PROSITE-ProRule" id="PRU00333"/>
    </source>
</evidence>
<evidence type="ECO:0000256" key="9">
    <source>
        <dbReference type="ARBA" id="ARBA00022605"/>
    </source>
</evidence>
<keyword evidence="10" id="KW-0846">Cobalamin</keyword>
<organism evidence="21 22">
    <name type="scientific">Asticcacaulis biprosthecium C19</name>
    <dbReference type="NCBI Taxonomy" id="715226"/>
    <lineage>
        <taxon>Bacteria</taxon>
        <taxon>Pseudomonadati</taxon>
        <taxon>Pseudomonadota</taxon>
        <taxon>Alphaproteobacteria</taxon>
        <taxon>Caulobacterales</taxon>
        <taxon>Caulobacteraceae</taxon>
        <taxon>Asticcacaulis</taxon>
    </lineage>
</organism>
<keyword evidence="14 19" id="KW-0862">Zinc</keyword>
<dbReference type="eggNOG" id="COG0646">
    <property type="taxonomic scope" value="Bacteria"/>
</dbReference>
<evidence type="ECO:0000256" key="16">
    <source>
        <dbReference type="ARBA" id="ARBA00023285"/>
    </source>
</evidence>
<accession>F4QHQ7</accession>
<name>F4QHQ7_9CAUL</name>
<dbReference type="PANTHER" id="PTHR45833:SF1">
    <property type="entry name" value="METHIONINE SYNTHASE"/>
    <property type="match status" value="1"/>
</dbReference>
<dbReference type="FunFam" id="3.20.20.330:FF:000001">
    <property type="entry name" value="Methionine synthase"/>
    <property type="match status" value="1"/>
</dbReference>
<dbReference type="GO" id="GO:0008705">
    <property type="term" value="F:methionine synthase activity"/>
    <property type="evidence" value="ECO:0007669"/>
    <property type="project" value="UniProtKB-EC"/>
</dbReference>
<comment type="catalytic activity">
    <reaction evidence="1">
        <text>(6S)-5-methyl-5,6,7,8-tetrahydrofolate + L-homocysteine = (6S)-5,6,7,8-tetrahydrofolate + L-methionine</text>
        <dbReference type="Rhea" id="RHEA:11172"/>
        <dbReference type="ChEBI" id="CHEBI:18608"/>
        <dbReference type="ChEBI" id="CHEBI:57453"/>
        <dbReference type="ChEBI" id="CHEBI:57844"/>
        <dbReference type="ChEBI" id="CHEBI:58199"/>
        <dbReference type="EC" id="2.1.1.13"/>
    </reaction>
</comment>
<evidence type="ECO:0000256" key="13">
    <source>
        <dbReference type="ARBA" id="ARBA00022723"/>
    </source>
</evidence>
<dbReference type="Pfam" id="PF02574">
    <property type="entry name" value="S-methyl_trans"/>
    <property type="match status" value="1"/>
</dbReference>
<dbReference type="GO" id="GO:0050667">
    <property type="term" value="P:homocysteine metabolic process"/>
    <property type="evidence" value="ECO:0007669"/>
    <property type="project" value="TreeGrafter"/>
</dbReference>
<evidence type="ECO:0000256" key="5">
    <source>
        <dbReference type="ARBA" id="ARBA00010398"/>
    </source>
</evidence>
<evidence type="ECO:0000313" key="22">
    <source>
        <dbReference type="Proteomes" id="UP000006512"/>
    </source>
</evidence>
<dbReference type="EC" id="2.1.1.13" evidence="6"/>
<evidence type="ECO:0000256" key="14">
    <source>
        <dbReference type="ARBA" id="ARBA00022833"/>
    </source>
</evidence>
<dbReference type="OrthoDB" id="9803687at2"/>
<dbReference type="GO" id="GO:0031419">
    <property type="term" value="F:cobalamin binding"/>
    <property type="evidence" value="ECO:0007669"/>
    <property type="project" value="UniProtKB-KW"/>
</dbReference>
<keyword evidence="11 19" id="KW-0808">Transferase</keyword>
<dbReference type="SUPFAM" id="SSF82282">
    <property type="entry name" value="Homocysteine S-methyltransferase"/>
    <property type="match status" value="1"/>
</dbReference>
<sequence length="359" mass="39410">MTSRAANIAERIAVLKQAAKERILILDGSWGVMIQRRGLDESDFRGERFAAHDGQLKGNNDILCITRPDVIADLHHQYFAAGADISETNTFSATTIAQDDYRLSLQDCIDINLEGARIARKVADEWTAKEPHKPRFVAGSIGPLNKMLSMSSDVNDPGARLVTFDQVYQAYREQVQALYEGGVDLYLIETITDTLNCKAAIKAILDLEDEGQETLPIWISGTITDRSGRTLSGQTAEAFWNSVRHAKPFAVGFNCALGADLMRPHIAELARVADCLVAAYPNAGLPNAMGQYDEQPHETAHELHEWAKDGIVNILGGCCGTTPDHIQHVADEVRGVTPRQIPDRPKALRLAGLEPFELA</sequence>
<gene>
    <name evidence="21" type="ORF">ABI_12320</name>
</gene>
<reference evidence="22" key="1">
    <citation type="submission" date="2011-03" db="EMBL/GenBank/DDBJ databases">
        <title>Draft genome sequence of Brevundimonas diminuta.</title>
        <authorList>
            <person name="Brown P.J.B."/>
            <person name="Buechlein A."/>
            <person name="Hemmerich C."/>
            <person name="Brun Y.V."/>
        </authorList>
    </citation>
    <scope>NUCLEOTIDE SEQUENCE [LARGE SCALE GENOMIC DNA]</scope>
    <source>
        <strain evidence="22">C19</strain>
    </source>
</reference>
<evidence type="ECO:0000256" key="17">
    <source>
        <dbReference type="ARBA" id="ARBA00025552"/>
    </source>
</evidence>
<feature type="domain" description="Hcy-binding" evidence="20">
    <location>
        <begin position="12"/>
        <end position="333"/>
    </location>
</feature>
<dbReference type="HOGENOM" id="CLU_004914_3_0_5"/>
<feature type="binding site" evidence="19">
    <location>
        <position position="255"/>
    </location>
    <ligand>
        <name>Zn(2+)</name>
        <dbReference type="ChEBI" id="CHEBI:29105"/>
    </ligand>
</feature>
<keyword evidence="9" id="KW-0028">Amino-acid biosynthesis</keyword>
<evidence type="ECO:0000256" key="1">
    <source>
        <dbReference type="ARBA" id="ARBA00001700"/>
    </source>
</evidence>
<dbReference type="STRING" id="715226.ABI_12320"/>
<feature type="binding site" evidence="19">
    <location>
        <position position="318"/>
    </location>
    <ligand>
        <name>Zn(2+)</name>
        <dbReference type="ChEBI" id="CHEBI:29105"/>
    </ligand>
</feature>
<evidence type="ECO:0000256" key="6">
    <source>
        <dbReference type="ARBA" id="ARBA00012032"/>
    </source>
</evidence>
<evidence type="ECO:0000256" key="11">
    <source>
        <dbReference type="ARBA" id="ARBA00022679"/>
    </source>
</evidence>
<dbReference type="InterPro" id="IPR003726">
    <property type="entry name" value="HCY_dom"/>
</dbReference>
<evidence type="ECO:0000256" key="12">
    <source>
        <dbReference type="ARBA" id="ARBA00022691"/>
    </source>
</evidence>
<evidence type="ECO:0000256" key="3">
    <source>
        <dbReference type="ARBA" id="ARBA00001956"/>
    </source>
</evidence>
<dbReference type="PROSITE" id="PS50970">
    <property type="entry name" value="HCY"/>
    <property type="match status" value="1"/>
</dbReference>
<comment type="cofactor">
    <cofactor evidence="3">
        <name>methylcob(III)alamin</name>
        <dbReference type="ChEBI" id="CHEBI:28115"/>
    </cofactor>
</comment>
<evidence type="ECO:0000256" key="18">
    <source>
        <dbReference type="ARBA" id="ARBA00031040"/>
    </source>
</evidence>
<evidence type="ECO:0000256" key="4">
    <source>
        <dbReference type="ARBA" id="ARBA00005178"/>
    </source>
</evidence>
<keyword evidence="15" id="KW-0486">Methionine biosynthesis</keyword>
<evidence type="ECO:0000256" key="7">
    <source>
        <dbReference type="ARBA" id="ARBA00013998"/>
    </source>
</evidence>
<comment type="pathway">
    <text evidence="4">Amino-acid biosynthesis; L-methionine biosynthesis via de novo pathway; L-methionine from L-homocysteine (MetH route): step 1/1.</text>
</comment>
<dbReference type="PANTHER" id="PTHR45833">
    <property type="entry name" value="METHIONINE SYNTHASE"/>
    <property type="match status" value="1"/>
</dbReference>
<evidence type="ECO:0000259" key="20">
    <source>
        <dbReference type="PROSITE" id="PS50970"/>
    </source>
</evidence>
<dbReference type="GO" id="GO:0005829">
    <property type="term" value="C:cytosol"/>
    <property type="evidence" value="ECO:0007669"/>
    <property type="project" value="TreeGrafter"/>
</dbReference>
<feature type="binding site" evidence="19">
    <location>
        <position position="319"/>
    </location>
    <ligand>
        <name>Zn(2+)</name>
        <dbReference type="ChEBI" id="CHEBI:29105"/>
    </ligand>
</feature>
<dbReference type="EMBL" id="GL883077">
    <property type="protein sequence ID" value="EGF92794.1"/>
    <property type="molecule type" value="Genomic_DNA"/>
</dbReference>
<evidence type="ECO:0000256" key="8">
    <source>
        <dbReference type="ARBA" id="ARBA00022603"/>
    </source>
</evidence>
<keyword evidence="22" id="KW-1185">Reference proteome</keyword>
<evidence type="ECO:0000256" key="2">
    <source>
        <dbReference type="ARBA" id="ARBA00001947"/>
    </source>
</evidence>
<evidence type="ECO:0000256" key="10">
    <source>
        <dbReference type="ARBA" id="ARBA00022628"/>
    </source>
</evidence>
<keyword evidence="8 19" id="KW-0489">Methyltransferase</keyword>
<dbReference type="GO" id="GO:0046872">
    <property type="term" value="F:metal ion binding"/>
    <property type="evidence" value="ECO:0007669"/>
    <property type="project" value="UniProtKB-KW"/>
</dbReference>
<dbReference type="Gene3D" id="3.20.20.330">
    <property type="entry name" value="Homocysteine-binding-like domain"/>
    <property type="match status" value="1"/>
</dbReference>
<comment type="cofactor">
    <cofactor evidence="2 19">
        <name>Zn(2+)</name>
        <dbReference type="ChEBI" id="CHEBI:29105"/>
    </cofactor>
</comment>
<comment type="function">
    <text evidence="17">Catalyzes the transfer of a methyl group from methyl-cobalamin to homocysteine, yielding enzyme-bound cob(I)alamin and methionine. Subsequently, remethylates the cofactor using methyltetrahydrofolate.</text>
</comment>
<dbReference type="InterPro" id="IPR050554">
    <property type="entry name" value="Met_Synthase/Corrinoid"/>
</dbReference>
<keyword evidence="13 19" id="KW-0479">Metal-binding</keyword>
<keyword evidence="16" id="KW-0170">Cobalt</keyword>
<dbReference type="RefSeq" id="WP_006271976.1">
    <property type="nucleotide sequence ID" value="NZ_GL883077.1"/>
</dbReference>
<protein>
    <recommendedName>
        <fullName evidence="7">Methionine synthase</fullName>
        <ecNumber evidence="6">2.1.1.13</ecNumber>
    </recommendedName>
    <alternativeName>
        <fullName evidence="18">5-methyltetrahydrofolate--homocysteine methyltransferase</fullName>
    </alternativeName>
</protein>
<proteinExistence type="inferred from homology"/>
<keyword evidence="12" id="KW-0949">S-adenosyl-L-methionine</keyword>
<evidence type="ECO:0000256" key="15">
    <source>
        <dbReference type="ARBA" id="ARBA00023167"/>
    </source>
</evidence>
<dbReference type="InterPro" id="IPR036589">
    <property type="entry name" value="HCY_dom_sf"/>
</dbReference>
<evidence type="ECO:0000313" key="21">
    <source>
        <dbReference type="EMBL" id="EGF92794.1"/>
    </source>
</evidence>